<dbReference type="GO" id="GO:0005829">
    <property type="term" value="C:cytosol"/>
    <property type="evidence" value="ECO:0007669"/>
    <property type="project" value="TreeGrafter"/>
</dbReference>
<keyword evidence="3" id="KW-0677">Repeat</keyword>
<feature type="compositionally biased region" description="Polar residues" evidence="4">
    <location>
        <begin position="1273"/>
        <end position="1284"/>
    </location>
</feature>
<dbReference type="GO" id="GO:0005634">
    <property type="term" value="C:nucleus"/>
    <property type="evidence" value="ECO:0007669"/>
    <property type="project" value="TreeGrafter"/>
</dbReference>
<feature type="compositionally biased region" description="Low complexity" evidence="4">
    <location>
        <begin position="1220"/>
        <end position="1238"/>
    </location>
</feature>
<feature type="compositionally biased region" description="Polar residues" evidence="4">
    <location>
        <begin position="64"/>
        <end position="74"/>
    </location>
</feature>
<dbReference type="SMART" id="SM00368">
    <property type="entry name" value="LRR_RI"/>
    <property type="match status" value="7"/>
</dbReference>
<evidence type="ECO:0008006" key="7">
    <source>
        <dbReference type="Google" id="ProtNLM"/>
    </source>
</evidence>
<protein>
    <recommendedName>
        <fullName evidence="7">RNI-like protein</fullName>
    </recommendedName>
</protein>
<feature type="compositionally biased region" description="Low complexity" evidence="4">
    <location>
        <begin position="147"/>
        <end position="174"/>
    </location>
</feature>
<evidence type="ECO:0000313" key="6">
    <source>
        <dbReference type="Proteomes" id="UP000027265"/>
    </source>
</evidence>
<dbReference type="GO" id="GO:0048471">
    <property type="term" value="C:perinuclear region of cytoplasm"/>
    <property type="evidence" value="ECO:0007669"/>
    <property type="project" value="TreeGrafter"/>
</dbReference>
<proteinExistence type="predicted"/>
<feature type="region of interest" description="Disordered" evidence="4">
    <location>
        <begin position="1170"/>
        <end position="1284"/>
    </location>
</feature>
<keyword evidence="1" id="KW-0343">GTPase activation</keyword>
<reference evidence="6" key="1">
    <citation type="journal article" date="2014" name="Proc. Natl. Acad. Sci. U.S.A.">
        <title>Extensive sampling of basidiomycete genomes demonstrates inadequacy of the white-rot/brown-rot paradigm for wood decay fungi.</title>
        <authorList>
            <person name="Riley R."/>
            <person name="Salamov A.A."/>
            <person name="Brown D.W."/>
            <person name="Nagy L.G."/>
            <person name="Floudas D."/>
            <person name="Held B.W."/>
            <person name="Levasseur A."/>
            <person name="Lombard V."/>
            <person name="Morin E."/>
            <person name="Otillar R."/>
            <person name="Lindquist E.A."/>
            <person name="Sun H."/>
            <person name="LaButti K.M."/>
            <person name="Schmutz J."/>
            <person name="Jabbour D."/>
            <person name="Luo H."/>
            <person name="Baker S.E."/>
            <person name="Pisabarro A.G."/>
            <person name="Walton J.D."/>
            <person name="Blanchette R.A."/>
            <person name="Henrissat B."/>
            <person name="Martin F."/>
            <person name="Cullen D."/>
            <person name="Hibbett D.S."/>
            <person name="Grigoriev I.V."/>
        </authorList>
    </citation>
    <scope>NUCLEOTIDE SEQUENCE [LARGE SCALE GENOMIC DNA]</scope>
    <source>
        <strain evidence="6">MUCL 33604</strain>
    </source>
</reference>
<dbReference type="PANTHER" id="PTHR24113:SF12">
    <property type="entry name" value="RAN GTPASE-ACTIVATING PROTEIN 1"/>
    <property type="match status" value="1"/>
</dbReference>
<feature type="region of interest" description="Disordered" evidence="4">
    <location>
        <begin position="1024"/>
        <end position="1080"/>
    </location>
</feature>
<evidence type="ECO:0000256" key="4">
    <source>
        <dbReference type="SAM" id="MobiDB-lite"/>
    </source>
</evidence>
<dbReference type="Proteomes" id="UP000027265">
    <property type="component" value="Unassembled WGS sequence"/>
</dbReference>
<feature type="region of interest" description="Disordered" evidence="4">
    <location>
        <begin position="1"/>
        <end position="83"/>
    </location>
</feature>
<name>A0A067PBD1_9AGAM</name>
<feature type="region of interest" description="Disordered" evidence="4">
    <location>
        <begin position="130"/>
        <end position="179"/>
    </location>
</feature>
<dbReference type="HOGENOM" id="CLU_003808_1_0_1"/>
<dbReference type="Gene3D" id="3.80.10.10">
    <property type="entry name" value="Ribonuclease Inhibitor"/>
    <property type="match status" value="4"/>
</dbReference>
<dbReference type="InParanoid" id="A0A067PBD1"/>
<feature type="region of interest" description="Disordered" evidence="4">
    <location>
        <begin position="933"/>
        <end position="952"/>
    </location>
</feature>
<dbReference type="GO" id="GO:0006913">
    <property type="term" value="P:nucleocytoplasmic transport"/>
    <property type="evidence" value="ECO:0007669"/>
    <property type="project" value="TreeGrafter"/>
</dbReference>
<feature type="compositionally biased region" description="Low complexity" evidence="4">
    <location>
        <begin position="511"/>
        <end position="521"/>
    </location>
</feature>
<evidence type="ECO:0000256" key="1">
    <source>
        <dbReference type="ARBA" id="ARBA00022468"/>
    </source>
</evidence>
<dbReference type="STRING" id="933084.A0A067PBD1"/>
<feature type="region of interest" description="Disordered" evidence="4">
    <location>
        <begin position="620"/>
        <end position="669"/>
    </location>
</feature>
<dbReference type="PANTHER" id="PTHR24113">
    <property type="entry name" value="RAN GTPASE-ACTIVATING PROTEIN 1"/>
    <property type="match status" value="1"/>
</dbReference>
<dbReference type="InterPro" id="IPR032675">
    <property type="entry name" value="LRR_dom_sf"/>
</dbReference>
<accession>A0A067PBD1</accession>
<dbReference type="SUPFAM" id="SSF52047">
    <property type="entry name" value="RNI-like"/>
    <property type="match status" value="2"/>
</dbReference>
<organism evidence="5 6">
    <name type="scientific">Jaapia argillacea MUCL 33604</name>
    <dbReference type="NCBI Taxonomy" id="933084"/>
    <lineage>
        <taxon>Eukaryota</taxon>
        <taxon>Fungi</taxon>
        <taxon>Dikarya</taxon>
        <taxon>Basidiomycota</taxon>
        <taxon>Agaricomycotina</taxon>
        <taxon>Agaricomycetes</taxon>
        <taxon>Agaricomycetidae</taxon>
        <taxon>Jaapiales</taxon>
        <taxon>Jaapiaceae</taxon>
        <taxon>Jaapia</taxon>
    </lineage>
</organism>
<gene>
    <name evidence="5" type="ORF">JAAARDRAFT_40347</name>
</gene>
<dbReference type="EMBL" id="KL197741">
    <property type="protein sequence ID" value="KDQ52233.1"/>
    <property type="molecule type" value="Genomic_DNA"/>
</dbReference>
<dbReference type="GO" id="GO:0005096">
    <property type="term" value="F:GTPase activator activity"/>
    <property type="evidence" value="ECO:0007669"/>
    <property type="project" value="UniProtKB-KW"/>
</dbReference>
<evidence type="ECO:0000256" key="2">
    <source>
        <dbReference type="ARBA" id="ARBA00022614"/>
    </source>
</evidence>
<dbReference type="OrthoDB" id="120976at2759"/>
<keyword evidence="2" id="KW-0433">Leucine-rich repeat</keyword>
<feature type="compositionally biased region" description="Low complexity" evidence="4">
    <location>
        <begin position="484"/>
        <end position="503"/>
    </location>
</feature>
<dbReference type="InterPro" id="IPR027038">
    <property type="entry name" value="RanGap"/>
</dbReference>
<feature type="compositionally biased region" description="Basic and acidic residues" evidence="4">
    <location>
        <begin position="1060"/>
        <end position="1077"/>
    </location>
</feature>
<feature type="region of interest" description="Disordered" evidence="4">
    <location>
        <begin position="484"/>
        <end position="595"/>
    </location>
</feature>
<dbReference type="InterPro" id="IPR001611">
    <property type="entry name" value="Leu-rich_rpt"/>
</dbReference>
<feature type="compositionally biased region" description="Low complexity" evidence="4">
    <location>
        <begin position="1"/>
        <end position="11"/>
    </location>
</feature>
<keyword evidence="6" id="KW-1185">Reference proteome</keyword>
<dbReference type="Pfam" id="PF13516">
    <property type="entry name" value="LRR_6"/>
    <property type="match status" value="3"/>
</dbReference>
<sequence>MSTPSCSPSSSAVTIPTPGKSILKRPPPPQTSFFSLARLSKLLPSQPPSSSSSTLLNPSNASNYTLPSTSSSTPKDAGKDTGKDGVRAVADETLKRAHFILPQLVTVYPISSAAPPSTPGLKEEKRLIEERERERRRRVVRQHSFASLPSTPTLPSPGVVDSPSTSLVPTTSVLPPTPLSPNTPSAVIITTPTWDEQDYWSPEKVDGFYRECCAGREEEPMPGISNAFKRLTSPPRSLDLSGLLLSPSTSAILSDVFTIEWGLRKLVLRECDLDEAILKPILHALLIPQSLTFLSLASNRKMKERAFKLVGAFVWKAKSLQFLDLSQNFMDKRCVEYVASALGSLPVGEGASGIPGTTGAGATAGAGTAGTGGGAGGAGAGGGQYTGLESLKLDDCGLRSTALDALAHTVRTSSLRHISLRYNKISTNGAVALALMIRDYPDTVPLPMAGSVSAGAGYPQGQGTGYSGQGAGYALAVQGHSAPGYSSSISSVPSSPVTSLSMMGSGGSVSGSGTSTPNGSLAFSPPGTPTLGNMGLPPSSPPPPYANQVKAALSKAGPPPPPPRHPNTLPQTTYTPYIPRSRRPPPPQGQGQNQITNNTLLRNTNPLSASGEVVPIITSSAQGGITTRHVNETTRYGDGSTRQGDGRQVNGRSRGGGVGGGQGRGVHQGPSAALLDKVRALDALPRLGALRTLDLKGNDIRGGVTYIAQVLKRNRTLKVLNLSENKLDVTCLVAIAEALKYNSCLETLDLSKNPCCGPGLEGIQSLRTAFTLNTSLKRLFLSSTSLSTQGAIALAEFLPESTSLLHLDLTCNEAIGIAGVMALSEGLKKNWVMRCLDLNIPPGDEEMARMCRDILNSCIRNTEEAEKSADSSVVGAFAGSGRGLGKGVWGLIEESELAKHVRRDEEKKVGSDVVVQAYVCKAQLEEYFNRLQSPTDLSSQPPPPPPEQSLVQKSRSLLPALTAQIQTTADPTRLEELLGLNDSLMELLARLDASATGGQGQGTPGQFKGLGLVIDTKRLEGGLGGGSVAVGGETDSGETSENGHVVGREEEEDGLPSTPRVDKGKGRAEPEPPEPEKILSPTFLISESDDEEDGVNSLALAVPIGGGDVRRILVTDDGEEVLMPSPTDRSRVWIEEEGEIFRKGNVLLGPEEMEGEYAGEDLRRELLEAQVERPPPRPIVDEFGMEIPVNHHSSTDKLNSPLTENIPEEQKKPPPRPYIPRRSSTASSISLTLSGIASPQHDGARSPSPNSATMSPSTPISPAASRPFFTRRGSATSSQTAEAP</sequence>
<dbReference type="GO" id="GO:0031267">
    <property type="term" value="F:small GTPase binding"/>
    <property type="evidence" value="ECO:0007669"/>
    <property type="project" value="TreeGrafter"/>
</dbReference>
<evidence type="ECO:0000256" key="3">
    <source>
        <dbReference type="ARBA" id="ARBA00022737"/>
    </source>
</evidence>
<feature type="compositionally biased region" description="Polar residues" evidence="4">
    <location>
        <begin position="1247"/>
        <end position="1260"/>
    </location>
</feature>
<evidence type="ECO:0000313" key="5">
    <source>
        <dbReference type="EMBL" id="KDQ52233.1"/>
    </source>
</evidence>
<feature type="compositionally biased region" description="Low complexity" evidence="4">
    <location>
        <begin position="39"/>
        <end position="63"/>
    </location>
</feature>
<feature type="compositionally biased region" description="Gly residues" evidence="4">
    <location>
        <begin position="653"/>
        <end position="666"/>
    </location>
</feature>